<keyword evidence="1" id="KW-0812">Transmembrane</keyword>
<dbReference type="RefSeq" id="WP_127122417.1">
    <property type="nucleotide sequence ID" value="NZ_BHXQ01000003.1"/>
</dbReference>
<name>A0A401UA61_9BACT</name>
<sequence length="142" mass="16160">MNTQKKQNALEDIQVNVKLKLAALWTSLMFLIIYLDYFALYMPSTIDDILKGKVFVFDITQGFLLGALALVTIPALMIFLSVALKAKVNRWANIIIAAVNIPFILFNLAGEAWMHMVFGAVLEVVILCLIIRYAWKWPRIEI</sequence>
<evidence type="ECO:0000313" key="2">
    <source>
        <dbReference type="EMBL" id="GCC51767.1"/>
    </source>
</evidence>
<keyword evidence="3" id="KW-1185">Reference proteome</keyword>
<gene>
    <name evidence="2" type="ORF">SanaruYs_19960</name>
</gene>
<dbReference type="EMBL" id="BHXQ01000003">
    <property type="protein sequence ID" value="GCC51767.1"/>
    <property type="molecule type" value="Genomic_DNA"/>
</dbReference>
<protein>
    <submittedName>
        <fullName evidence="2">Uncharacterized protein</fullName>
    </submittedName>
</protein>
<proteinExistence type="predicted"/>
<organism evidence="2 3">
    <name type="scientific">Chryseotalea sanaruensis</name>
    <dbReference type="NCBI Taxonomy" id="2482724"/>
    <lineage>
        <taxon>Bacteria</taxon>
        <taxon>Pseudomonadati</taxon>
        <taxon>Bacteroidota</taxon>
        <taxon>Cytophagia</taxon>
        <taxon>Cytophagales</taxon>
        <taxon>Chryseotaleaceae</taxon>
        <taxon>Chryseotalea</taxon>
    </lineage>
</organism>
<dbReference type="Pfam" id="PF19851">
    <property type="entry name" value="DUF6326"/>
    <property type="match status" value="1"/>
</dbReference>
<dbReference type="AlphaFoldDB" id="A0A401UA61"/>
<reference evidence="2 3" key="1">
    <citation type="submission" date="2018-11" db="EMBL/GenBank/DDBJ databases">
        <title>Chryseotalea sanarue gen. nov., sp., nov., a member of the family Cytophagaceae, isolated from a brackish lake in Hamamatsu Japan.</title>
        <authorList>
            <person name="Maejima Y."/>
            <person name="Iino T."/>
            <person name="Muraguchi Y."/>
            <person name="Fukuda K."/>
            <person name="Ohkuma M."/>
            <person name="Moriuchi R."/>
            <person name="Dohra H."/>
            <person name="Kimbara K."/>
            <person name="Shintani M."/>
        </authorList>
    </citation>
    <scope>NUCLEOTIDE SEQUENCE [LARGE SCALE GENOMIC DNA]</scope>
    <source>
        <strain evidence="2 3">Ys</strain>
    </source>
</reference>
<dbReference type="Proteomes" id="UP000288227">
    <property type="component" value="Unassembled WGS sequence"/>
</dbReference>
<evidence type="ECO:0000313" key="3">
    <source>
        <dbReference type="Proteomes" id="UP000288227"/>
    </source>
</evidence>
<accession>A0A401UA61</accession>
<keyword evidence="1" id="KW-1133">Transmembrane helix</keyword>
<comment type="caution">
    <text evidence="2">The sequence shown here is derived from an EMBL/GenBank/DDBJ whole genome shotgun (WGS) entry which is preliminary data.</text>
</comment>
<dbReference type="InterPro" id="IPR046289">
    <property type="entry name" value="DUF6326"/>
</dbReference>
<feature type="transmembrane region" description="Helical" evidence="1">
    <location>
        <begin position="116"/>
        <end position="135"/>
    </location>
</feature>
<feature type="transmembrane region" description="Helical" evidence="1">
    <location>
        <begin position="21"/>
        <end position="42"/>
    </location>
</feature>
<feature type="transmembrane region" description="Helical" evidence="1">
    <location>
        <begin position="91"/>
        <end position="110"/>
    </location>
</feature>
<evidence type="ECO:0000256" key="1">
    <source>
        <dbReference type="SAM" id="Phobius"/>
    </source>
</evidence>
<dbReference type="OrthoDB" id="1551186at2"/>
<keyword evidence="1" id="KW-0472">Membrane</keyword>
<feature type="transmembrane region" description="Helical" evidence="1">
    <location>
        <begin position="62"/>
        <end position="84"/>
    </location>
</feature>